<dbReference type="Pfam" id="PF00069">
    <property type="entry name" value="Pkinase"/>
    <property type="match status" value="1"/>
</dbReference>
<dbReference type="InterPro" id="IPR000719">
    <property type="entry name" value="Prot_kinase_dom"/>
</dbReference>
<reference evidence="13" key="1">
    <citation type="submission" date="2022-10" db="EMBL/GenBank/DDBJ databases">
        <title>Novel sulphate-reducing endosymbionts in the free-living metamonad Anaeramoeba.</title>
        <authorList>
            <person name="Jerlstrom-Hultqvist J."/>
            <person name="Cepicka I."/>
            <person name="Gallot-Lavallee L."/>
            <person name="Salas-Leiva D."/>
            <person name="Curtis B.A."/>
            <person name="Zahonova K."/>
            <person name="Pipaliya S."/>
            <person name="Dacks J."/>
            <person name="Roger A.J."/>
        </authorList>
    </citation>
    <scope>NUCLEOTIDE SEQUENCE</scope>
    <source>
        <strain evidence="13">BMAN</strain>
    </source>
</reference>
<dbReference type="InterPro" id="IPR008271">
    <property type="entry name" value="Ser/Thr_kinase_AS"/>
</dbReference>
<gene>
    <name evidence="13" type="ORF">M0811_08809</name>
</gene>
<keyword evidence="14" id="KW-1185">Reference proteome</keyword>
<dbReference type="EMBL" id="JAPDFW010000075">
    <property type="protein sequence ID" value="KAJ5073401.1"/>
    <property type="molecule type" value="Genomic_DNA"/>
</dbReference>
<feature type="domain" description="Protein kinase" evidence="12">
    <location>
        <begin position="4"/>
        <end position="262"/>
    </location>
</feature>
<dbReference type="GO" id="GO:0005524">
    <property type="term" value="F:ATP binding"/>
    <property type="evidence" value="ECO:0007669"/>
    <property type="project" value="UniProtKB-UniRule"/>
</dbReference>
<evidence type="ECO:0000256" key="2">
    <source>
        <dbReference type="ARBA" id="ARBA00012513"/>
    </source>
</evidence>
<keyword evidence="6 13" id="KW-0418">Kinase</keyword>
<keyword evidence="5 10" id="KW-0547">Nucleotide-binding</keyword>
<dbReference type="FunFam" id="3.30.200.20:FF:000097">
    <property type="entry name" value="Probable serine/threonine-protein kinase nek1"/>
    <property type="match status" value="1"/>
</dbReference>
<evidence type="ECO:0000256" key="4">
    <source>
        <dbReference type="ARBA" id="ARBA00022679"/>
    </source>
</evidence>
<dbReference type="AlphaFoldDB" id="A0A9Q0LHE5"/>
<accession>A0A9Q0LHE5</accession>
<evidence type="ECO:0000256" key="3">
    <source>
        <dbReference type="ARBA" id="ARBA00022527"/>
    </source>
</evidence>
<dbReference type="OrthoDB" id="248923at2759"/>
<comment type="catalytic activity">
    <reaction evidence="9">
        <text>L-seryl-[protein] + ATP = O-phospho-L-seryl-[protein] + ADP + H(+)</text>
        <dbReference type="Rhea" id="RHEA:17989"/>
        <dbReference type="Rhea" id="RHEA-COMP:9863"/>
        <dbReference type="Rhea" id="RHEA-COMP:11604"/>
        <dbReference type="ChEBI" id="CHEBI:15378"/>
        <dbReference type="ChEBI" id="CHEBI:29999"/>
        <dbReference type="ChEBI" id="CHEBI:30616"/>
        <dbReference type="ChEBI" id="CHEBI:83421"/>
        <dbReference type="ChEBI" id="CHEBI:456216"/>
        <dbReference type="EC" id="2.7.11.1"/>
    </reaction>
</comment>
<comment type="catalytic activity">
    <reaction evidence="8">
        <text>L-threonyl-[protein] + ATP = O-phospho-L-threonyl-[protein] + ADP + H(+)</text>
        <dbReference type="Rhea" id="RHEA:46608"/>
        <dbReference type="Rhea" id="RHEA-COMP:11060"/>
        <dbReference type="Rhea" id="RHEA-COMP:11605"/>
        <dbReference type="ChEBI" id="CHEBI:15378"/>
        <dbReference type="ChEBI" id="CHEBI:30013"/>
        <dbReference type="ChEBI" id="CHEBI:30616"/>
        <dbReference type="ChEBI" id="CHEBI:61977"/>
        <dbReference type="ChEBI" id="CHEBI:456216"/>
        <dbReference type="EC" id="2.7.11.1"/>
    </reaction>
</comment>
<dbReference type="EC" id="2.7.11.1" evidence="2"/>
<dbReference type="PROSITE" id="PS00107">
    <property type="entry name" value="PROTEIN_KINASE_ATP"/>
    <property type="match status" value="1"/>
</dbReference>
<dbReference type="PANTHER" id="PTHR44899">
    <property type="entry name" value="CAMK FAMILY PROTEIN KINASE"/>
    <property type="match status" value="1"/>
</dbReference>
<dbReference type="Gene3D" id="3.30.200.20">
    <property type="entry name" value="Phosphorylase Kinase, domain 1"/>
    <property type="match status" value="1"/>
</dbReference>
<dbReference type="Gene3D" id="1.10.510.10">
    <property type="entry name" value="Transferase(Phosphotransferase) domain 1"/>
    <property type="match status" value="1"/>
</dbReference>
<feature type="region of interest" description="Disordered" evidence="11">
    <location>
        <begin position="284"/>
        <end position="303"/>
    </location>
</feature>
<dbReference type="PROSITE" id="PS00108">
    <property type="entry name" value="PROTEIN_KINASE_ST"/>
    <property type="match status" value="1"/>
</dbReference>
<dbReference type="SMART" id="SM00220">
    <property type="entry name" value="S_TKc"/>
    <property type="match status" value="1"/>
</dbReference>
<name>A0A9Q0LHE5_ANAIG</name>
<organism evidence="13 14">
    <name type="scientific">Anaeramoeba ignava</name>
    <name type="common">Anaerobic marine amoeba</name>
    <dbReference type="NCBI Taxonomy" id="1746090"/>
    <lineage>
        <taxon>Eukaryota</taxon>
        <taxon>Metamonada</taxon>
        <taxon>Anaeramoebidae</taxon>
        <taxon>Anaeramoeba</taxon>
    </lineage>
</organism>
<dbReference type="PROSITE" id="PS50011">
    <property type="entry name" value="PROTEIN_KINASE_DOM"/>
    <property type="match status" value="1"/>
</dbReference>
<comment type="caution">
    <text evidence="13">The sequence shown here is derived from an EMBL/GenBank/DDBJ whole genome shotgun (WGS) entry which is preliminary data.</text>
</comment>
<evidence type="ECO:0000313" key="13">
    <source>
        <dbReference type="EMBL" id="KAJ5073401.1"/>
    </source>
</evidence>
<keyword evidence="7 10" id="KW-0067">ATP-binding</keyword>
<evidence type="ECO:0000256" key="5">
    <source>
        <dbReference type="ARBA" id="ARBA00022741"/>
    </source>
</evidence>
<dbReference type="CDD" id="cd08215">
    <property type="entry name" value="STKc_Nek"/>
    <property type="match status" value="1"/>
</dbReference>
<dbReference type="Proteomes" id="UP001149090">
    <property type="component" value="Unassembled WGS sequence"/>
</dbReference>
<dbReference type="GO" id="GO:0004674">
    <property type="term" value="F:protein serine/threonine kinase activity"/>
    <property type="evidence" value="ECO:0007669"/>
    <property type="project" value="UniProtKB-KW"/>
</dbReference>
<feature type="compositionally biased region" description="Polar residues" evidence="11">
    <location>
        <begin position="476"/>
        <end position="486"/>
    </location>
</feature>
<protein>
    <recommendedName>
        <fullName evidence="2">non-specific serine/threonine protein kinase</fullName>
        <ecNumber evidence="2">2.7.11.1</ecNumber>
    </recommendedName>
</protein>
<evidence type="ECO:0000259" key="12">
    <source>
        <dbReference type="PROSITE" id="PS50011"/>
    </source>
</evidence>
<dbReference type="InterPro" id="IPR017441">
    <property type="entry name" value="Protein_kinase_ATP_BS"/>
</dbReference>
<evidence type="ECO:0000256" key="10">
    <source>
        <dbReference type="PROSITE-ProRule" id="PRU10141"/>
    </source>
</evidence>
<evidence type="ECO:0000256" key="11">
    <source>
        <dbReference type="SAM" id="MobiDB-lite"/>
    </source>
</evidence>
<dbReference type="PANTHER" id="PTHR44899:SF3">
    <property type="entry name" value="SERINE_THREONINE-PROTEIN KINASE NEK1"/>
    <property type="match status" value="1"/>
</dbReference>
<sequence length="658" mass="77281">MDDYQLLKKIGEGSYGVVYLVRSKKTGGMSVIKKVSLKDMSEKERKKVHKEARILQMLHHPNIVSYYDSFEDPETGSFCLVMEYVSGGDLRMKIKEKQDQGEYFTEEEIYTILIQLISGLKEIQDHKIIHRDLKSANIFISKKGLLKIGDFGISRILSNTYEKAKTLIGTPYYISPEILENKPYSFQSDIWSLGVVIYEICHLKRPFESDNIYGLVLKILNSEPPSLPSFYAKDLQDFILSFLQKDPQKRPTITQAYESPFIQSLSQKYTSSIMFKINLSNAFNKNPDSHHNPKSNQRSHKNVFKTKSNRKKFHQTLSPVHVVKMNDLQNSKPISQFHSENHKLRNQRALRPIDINSNYPNYPNYSNQSKNTNYQNLPKFQNKFQNKFQSEMKPKITTNHYLINQGVEPRLSIINDSTENFHNMTNSQSELSIPRSHLSPYYNQQHNYNSPILQEETRLSSSISFLKPIQIYQDQNPSPYINSYQKESPENKEKEQKLQIQQIQVKDRERLFRINSYLEKKEKMVGKKQKNHLPKILFSEQKDEQMEKFSGEKKSIKNFPSEILDQTSLSPDESIHNKFDKIRYFIESQIGSDLFSQVHQKIFDYQKYQNSENFSEQNEFLSEISKLMDGKFDWIPLIERLVRCEIFANQQMNMDIFK</sequence>
<dbReference type="InterPro" id="IPR051131">
    <property type="entry name" value="NEK_Ser/Thr_kinase_NIMA"/>
</dbReference>
<feature type="region of interest" description="Disordered" evidence="11">
    <location>
        <begin position="476"/>
        <end position="495"/>
    </location>
</feature>
<keyword evidence="3" id="KW-0723">Serine/threonine-protein kinase</keyword>
<dbReference type="InterPro" id="IPR011009">
    <property type="entry name" value="Kinase-like_dom_sf"/>
</dbReference>
<feature type="binding site" evidence="10">
    <location>
        <position position="34"/>
    </location>
    <ligand>
        <name>ATP</name>
        <dbReference type="ChEBI" id="CHEBI:30616"/>
    </ligand>
</feature>
<dbReference type="SUPFAM" id="SSF56112">
    <property type="entry name" value="Protein kinase-like (PK-like)"/>
    <property type="match status" value="1"/>
</dbReference>
<evidence type="ECO:0000256" key="9">
    <source>
        <dbReference type="ARBA" id="ARBA00048679"/>
    </source>
</evidence>
<keyword evidence="4" id="KW-0808">Transferase</keyword>
<evidence type="ECO:0000256" key="7">
    <source>
        <dbReference type="ARBA" id="ARBA00022840"/>
    </source>
</evidence>
<evidence type="ECO:0000256" key="1">
    <source>
        <dbReference type="ARBA" id="ARBA00010886"/>
    </source>
</evidence>
<comment type="similarity">
    <text evidence="1">Belongs to the protein kinase superfamily. NEK Ser/Thr protein kinase family. NIMA subfamily.</text>
</comment>
<evidence type="ECO:0000313" key="14">
    <source>
        <dbReference type="Proteomes" id="UP001149090"/>
    </source>
</evidence>
<evidence type="ECO:0000256" key="8">
    <source>
        <dbReference type="ARBA" id="ARBA00047899"/>
    </source>
</evidence>
<proteinExistence type="inferred from homology"/>
<evidence type="ECO:0000256" key="6">
    <source>
        <dbReference type="ARBA" id="ARBA00022777"/>
    </source>
</evidence>